<sequence length="314" mass="34165">MIKLTLRQMQYFETLVQTLHFGRAAVLCGISQPALSAQIADMEEKLGCKLFDRSGRNAILTPEALTLLPLIARALAATRDVEEAAMAGRKALEGRFRLGIIPTVAPYLLPSVLPQLRQRYPDLRLELREAVTDTLAEETALGSLDAFIAALPLDQPGLTAEALFEDRFFLAVPRAEPDLVAPPVPPESPVLERLMLLEEGHCLRDQALQLCGSVRPTAMANYGATSLTTLLQMVGHGFGVTLVPEMAVAPTAALPDLRVVPFTEPMPSRTVALAWRRNGHRQAECKALAQVLKSVREEPTHVHQVSSSSQVAVS</sequence>
<dbReference type="EMBL" id="MDEO01000029">
    <property type="protein sequence ID" value="OCX20766.1"/>
    <property type="molecule type" value="Genomic_DNA"/>
</dbReference>
<name>A0A1C2E1I2_9HYPH</name>
<accession>A0A1C2E1I2</accession>
<keyword evidence="8" id="KW-1185">Reference proteome</keyword>
<evidence type="ECO:0000256" key="3">
    <source>
        <dbReference type="ARBA" id="ARBA00023125"/>
    </source>
</evidence>
<dbReference type="AlphaFoldDB" id="A0A1C2E1I2"/>
<dbReference type="PROSITE" id="PS50931">
    <property type="entry name" value="HTH_LYSR"/>
    <property type="match status" value="1"/>
</dbReference>
<keyword evidence="4" id="KW-0010">Activator</keyword>
<evidence type="ECO:0000313" key="7">
    <source>
        <dbReference type="EMBL" id="OCX20766.1"/>
    </source>
</evidence>
<protein>
    <submittedName>
        <fullName evidence="7">LysR family transcriptional regulator</fullName>
    </submittedName>
</protein>
<dbReference type="Proteomes" id="UP000094412">
    <property type="component" value="Unassembled WGS sequence"/>
</dbReference>
<comment type="caution">
    <text evidence="7">The sequence shown here is derived from an EMBL/GenBank/DDBJ whole genome shotgun (WGS) entry which is preliminary data.</text>
</comment>
<dbReference type="InterPro" id="IPR036388">
    <property type="entry name" value="WH-like_DNA-bd_sf"/>
</dbReference>
<gene>
    <name evidence="7" type="ORF">QV13_08865</name>
</gene>
<dbReference type="InterPro" id="IPR036390">
    <property type="entry name" value="WH_DNA-bd_sf"/>
</dbReference>
<dbReference type="SUPFAM" id="SSF53850">
    <property type="entry name" value="Periplasmic binding protein-like II"/>
    <property type="match status" value="1"/>
</dbReference>
<dbReference type="Gene3D" id="3.40.190.10">
    <property type="entry name" value="Periplasmic binding protein-like II"/>
    <property type="match status" value="2"/>
</dbReference>
<feature type="domain" description="HTH lysR-type" evidence="6">
    <location>
        <begin position="4"/>
        <end position="61"/>
    </location>
</feature>
<dbReference type="PRINTS" id="PR00039">
    <property type="entry name" value="HTHLYSR"/>
</dbReference>
<evidence type="ECO:0000313" key="8">
    <source>
        <dbReference type="Proteomes" id="UP000094412"/>
    </source>
</evidence>
<dbReference type="Gene3D" id="1.10.10.10">
    <property type="entry name" value="Winged helix-like DNA-binding domain superfamily/Winged helix DNA-binding domain"/>
    <property type="match status" value="1"/>
</dbReference>
<evidence type="ECO:0000256" key="4">
    <source>
        <dbReference type="ARBA" id="ARBA00023159"/>
    </source>
</evidence>
<dbReference type="CDD" id="cd08411">
    <property type="entry name" value="PBP2_OxyR"/>
    <property type="match status" value="1"/>
</dbReference>
<keyword evidence="2" id="KW-0805">Transcription regulation</keyword>
<dbReference type="FunFam" id="1.10.10.10:FF:000001">
    <property type="entry name" value="LysR family transcriptional regulator"/>
    <property type="match status" value="1"/>
</dbReference>
<keyword evidence="5" id="KW-0804">Transcription</keyword>
<comment type="similarity">
    <text evidence="1">Belongs to the LysR transcriptional regulatory family.</text>
</comment>
<reference evidence="7 8" key="1">
    <citation type="submission" date="2016-08" db="EMBL/GenBank/DDBJ databases">
        <title>Whole genome sequence of Mesorhizobium sp. strain UASWS1009 isolated from industrial sewage.</title>
        <authorList>
            <person name="Crovadore J."/>
            <person name="Calmin G."/>
            <person name="Chablais R."/>
            <person name="Cochard B."/>
            <person name="Lefort F."/>
        </authorList>
    </citation>
    <scope>NUCLEOTIDE SEQUENCE [LARGE SCALE GENOMIC DNA]</scope>
    <source>
        <strain evidence="7 8">UASWS1009</strain>
    </source>
</reference>
<dbReference type="PANTHER" id="PTHR30346:SF26">
    <property type="entry name" value="HYDROGEN PEROXIDE-INDUCIBLE GENES ACTIVATOR"/>
    <property type="match status" value="1"/>
</dbReference>
<dbReference type="Pfam" id="PF03466">
    <property type="entry name" value="LysR_substrate"/>
    <property type="match status" value="1"/>
</dbReference>
<dbReference type="PANTHER" id="PTHR30346">
    <property type="entry name" value="TRANSCRIPTIONAL DUAL REGULATOR HCAR-RELATED"/>
    <property type="match status" value="1"/>
</dbReference>
<evidence type="ECO:0000256" key="2">
    <source>
        <dbReference type="ARBA" id="ARBA00023015"/>
    </source>
</evidence>
<dbReference type="GO" id="GO:0032993">
    <property type="term" value="C:protein-DNA complex"/>
    <property type="evidence" value="ECO:0007669"/>
    <property type="project" value="TreeGrafter"/>
</dbReference>
<dbReference type="OrthoDB" id="9775392at2"/>
<evidence type="ECO:0000259" key="6">
    <source>
        <dbReference type="PROSITE" id="PS50931"/>
    </source>
</evidence>
<dbReference type="RefSeq" id="WP_024924660.1">
    <property type="nucleotide sequence ID" value="NZ_MDEO01000029.1"/>
</dbReference>
<evidence type="ECO:0000256" key="5">
    <source>
        <dbReference type="ARBA" id="ARBA00023163"/>
    </source>
</evidence>
<dbReference type="InterPro" id="IPR005119">
    <property type="entry name" value="LysR_subst-bd"/>
</dbReference>
<dbReference type="Pfam" id="PF00126">
    <property type="entry name" value="HTH_1"/>
    <property type="match status" value="1"/>
</dbReference>
<dbReference type="InterPro" id="IPR000847">
    <property type="entry name" value="LysR_HTH_N"/>
</dbReference>
<dbReference type="GO" id="GO:0003677">
    <property type="term" value="F:DNA binding"/>
    <property type="evidence" value="ECO:0007669"/>
    <property type="project" value="UniProtKB-KW"/>
</dbReference>
<proteinExistence type="inferred from homology"/>
<organism evidence="7 8">
    <name type="scientific">Mesorhizobium hungaricum</name>
    <dbReference type="NCBI Taxonomy" id="1566387"/>
    <lineage>
        <taxon>Bacteria</taxon>
        <taxon>Pseudomonadati</taxon>
        <taxon>Pseudomonadota</taxon>
        <taxon>Alphaproteobacteria</taxon>
        <taxon>Hyphomicrobiales</taxon>
        <taxon>Phyllobacteriaceae</taxon>
        <taxon>Mesorhizobium</taxon>
    </lineage>
</organism>
<dbReference type="GO" id="GO:0003700">
    <property type="term" value="F:DNA-binding transcription factor activity"/>
    <property type="evidence" value="ECO:0007669"/>
    <property type="project" value="InterPro"/>
</dbReference>
<keyword evidence="3" id="KW-0238">DNA-binding</keyword>
<dbReference type="STRING" id="1566387.QV13_08865"/>
<evidence type="ECO:0000256" key="1">
    <source>
        <dbReference type="ARBA" id="ARBA00009437"/>
    </source>
</evidence>
<dbReference type="SUPFAM" id="SSF46785">
    <property type="entry name" value="Winged helix' DNA-binding domain"/>
    <property type="match status" value="1"/>
</dbReference>